<gene>
    <name evidence="1" type="ORF">GCM10008014_45530</name>
</gene>
<dbReference type="Proteomes" id="UP000652153">
    <property type="component" value="Unassembled WGS sequence"/>
</dbReference>
<sequence length="57" mass="6462">MSVNGVDCNDSEKPYLGEMSVFENLTNRRGVILKNSSEMDYKKLYLGEIASAEIVRF</sequence>
<protein>
    <submittedName>
        <fullName evidence="1">Uncharacterized protein</fullName>
    </submittedName>
</protein>
<evidence type="ECO:0000313" key="1">
    <source>
        <dbReference type="EMBL" id="GGH65802.1"/>
    </source>
</evidence>
<organism evidence="1 2">
    <name type="scientific">Paenibacillus silvae</name>
    <dbReference type="NCBI Taxonomy" id="1325358"/>
    <lineage>
        <taxon>Bacteria</taxon>
        <taxon>Bacillati</taxon>
        <taxon>Bacillota</taxon>
        <taxon>Bacilli</taxon>
        <taxon>Bacillales</taxon>
        <taxon>Paenibacillaceae</taxon>
        <taxon>Paenibacillus</taxon>
    </lineage>
</organism>
<comment type="caution">
    <text evidence="1">The sequence shown here is derived from an EMBL/GenBank/DDBJ whole genome shotgun (WGS) entry which is preliminary data.</text>
</comment>
<accession>A0ABQ1ZK58</accession>
<dbReference type="EMBL" id="BMFU01000008">
    <property type="protein sequence ID" value="GGH65802.1"/>
    <property type="molecule type" value="Genomic_DNA"/>
</dbReference>
<keyword evidence="2" id="KW-1185">Reference proteome</keyword>
<name>A0ABQ1ZK58_9BACL</name>
<evidence type="ECO:0000313" key="2">
    <source>
        <dbReference type="Proteomes" id="UP000652153"/>
    </source>
</evidence>
<proteinExistence type="predicted"/>
<reference evidence="2" key="1">
    <citation type="journal article" date="2019" name="Int. J. Syst. Evol. Microbiol.">
        <title>The Global Catalogue of Microorganisms (GCM) 10K type strain sequencing project: providing services to taxonomists for standard genome sequencing and annotation.</title>
        <authorList>
            <consortium name="The Broad Institute Genomics Platform"/>
            <consortium name="The Broad Institute Genome Sequencing Center for Infectious Disease"/>
            <person name="Wu L."/>
            <person name="Ma J."/>
        </authorList>
    </citation>
    <scope>NUCLEOTIDE SEQUENCE [LARGE SCALE GENOMIC DNA]</scope>
    <source>
        <strain evidence="2">CGMCC 1.12770</strain>
    </source>
</reference>